<gene>
    <name evidence="2" type="ORF">FPL14_13260</name>
</gene>
<evidence type="ECO:0000313" key="2">
    <source>
        <dbReference type="EMBL" id="QMV42058.1"/>
    </source>
</evidence>
<dbReference type="AlphaFoldDB" id="A0A7G5BYM4"/>
<dbReference type="EMBL" id="CP041969">
    <property type="protein sequence ID" value="QMV42058.1"/>
    <property type="molecule type" value="Genomic_DNA"/>
</dbReference>
<accession>A0A7G5BYM4</accession>
<dbReference type="KEGG" id="cchl:FPL14_13260"/>
<organism evidence="2 3">
    <name type="scientific">Cohnella cholangitidis</name>
    <dbReference type="NCBI Taxonomy" id="2598458"/>
    <lineage>
        <taxon>Bacteria</taxon>
        <taxon>Bacillati</taxon>
        <taxon>Bacillota</taxon>
        <taxon>Bacilli</taxon>
        <taxon>Bacillales</taxon>
        <taxon>Paenibacillaceae</taxon>
        <taxon>Cohnella</taxon>
    </lineage>
</organism>
<dbReference type="SUPFAM" id="SSF63825">
    <property type="entry name" value="YWTD domain"/>
    <property type="match status" value="1"/>
</dbReference>
<evidence type="ECO:0000259" key="1">
    <source>
        <dbReference type="Pfam" id="PF16472"/>
    </source>
</evidence>
<feature type="domain" description="Prolow-density lipoprotein receptor-related protein 1-like beta-propeller" evidence="1">
    <location>
        <begin position="260"/>
        <end position="412"/>
    </location>
</feature>
<dbReference type="Pfam" id="PF16472">
    <property type="entry name" value="DUF5050"/>
    <property type="match status" value="1"/>
</dbReference>
<protein>
    <submittedName>
        <fullName evidence="2">DUF5050 domain-containing protein</fullName>
    </submittedName>
</protein>
<dbReference type="InterPro" id="IPR032485">
    <property type="entry name" value="LRP1-like_beta_prop"/>
</dbReference>
<keyword evidence="3" id="KW-1185">Reference proteome</keyword>
<evidence type="ECO:0000313" key="3">
    <source>
        <dbReference type="Proteomes" id="UP000515679"/>
    </source>
</evidence>
<name>A0A7G5BYM4_9BACL</name>
<sequence>MGRQQMMSWKGLIAGILILALLISEDTVSAQQTRFTAEQKDVMAQTLADADENKLIGVSDTGWVYYWDNDFWTMRKRYFDGSQDQLATSEKLLYFMPPTGYVTRDNRNMNVLSIHDDQPFLNKLHDLEQYRFFFKSGNSIVYWEGTEKDEVEWAGEVVTEYTKGNVNVADLDGSGVKTLFKDNGNLDYYSMAIYNGYLYYVLLNEDRYGGELFRVGLNGKGRVKIADDYHSGIASNAGNVPGGLRFVAMFGERYDPGLVMNSTIFYQSTDHSFYRINIDGTKKIKLSGNTGGNIIDGNWMYYCIVLDSEPGTLTFNGPIYKVNLSGGKPIQLTGNMTNFLTAKDGWIYYTYETNGGKTVLERKKADSSGLKQRIMSGQFDPLLEYKLVGDWFVYSGENGLFRVKLDGSQKVVVELFPKDER</sequence>
<proteinExistence type="predicted"/>
<dbReference type="Proteomes" id="UP000515679">
    <property type="component" value="Chromosome"/>
</dbReference>
<reference evidence="2 3" key="1">
    <citation type="submission" date="2019-07" db="EMBL/GenBank/DDBJ databases">
        <authorList>
            <person name="Kim J.K."/>
            <person name="Cheong H.-M."/>
            <person name="Choi Y."/>
            <person name="Hwang K.J."/>
            <person name="Lee S."/>
            <person name="Choi C."/>
        </authorList>
    </citation>
    <scope>NUCLEOTIDE SEQUENCE [LARGE SCALE GENOMIC DNA]</scope>
    <source>
        <strain evidence="2 3">KS 22</strain>
    </source>
</reference>